<evidence type="ECO:0000256" key="1">
    <source>
        <dbReference type="ARBA" id="ARBA00010641"/>
    </source>
</evidence>
<evidence type="ECO:0000256" key="4">
    <source>
        <dbReference type="ARBA" id="ARBA00023125"/>
    </source>
</evidence>
<dbReference type="PANTHER" id="PTHR43133">
    <property type="entry name" value="RNA POLYMERASE ECF-TYPE SIGMA FACTO"/>
    <property type="match status" value="1"/>
</dbReference>
<feature type="compositionally biased region" description="Polar residues" evidence="6">
    <location>
        <begin position="342"/>
        <end position="357"/>
    </location>
</feature>
<dbReference type="PANTHER" id="PTHR43133:SF8">
    <property type="entry name" value="RNA POLYMERASE SIGMA FACTOR HI_1459-RELATED"/>
    <property type="match status" value="1"/>
</dbReference>
<evidence type="ECO:0000256" key="3">
    <source>
        <dbReference type="ARBA" id="ARBA00023082"/>
    </source>
</evidence>
<keyword evidence="9" id="KW-1185">Reference proteome</keyword>
<dbReference type="InterPro" id="IPR013325">
    <property type="entry name" value="RNA_pol_sigma_r2"/>
</dbReference>
<dbReference type="EMBL" id="CP049863">
    <property type="protein sequence ID" value="QIK62735.1"/>
    <property type="molecule type" value="Genomic_DNA"/>
</dbReference>
<keyword evidence="5" id="KW-0804">Transcription</keyword>
<dbReference type="InterPro" id="IPR036388">
    <property type="entry name" value="WH-like_DNA-bd_sf"/>
</dbReference>
<dbReference type="Gene3D" id="1.10.10.10">
    <property type="entry name" value="Winged helix-like DNA-binding domain superfamily/Winged helix DNA-binding domain"/>
    <property type="match status" value="1"/>
</dbReference>
<dbReference type="InterPro" id="IPR014284">
    <property type="entry name" value="RNA_pol_sigma-70_dom"/>
</dbReference>
<proteinExistence type="inferred from homology"/>
<dbReference type="KEGG" id="lvi:G7068_05595"/>
<feature type="compositionally biased region" description="Low complexity" evidence="6">
    <location>
        <begin position="305"/>
        <end position="321"/>
    </location>
</feature>
<accession>A0A6G7XDT9</accession>
<keyword evidence="2" id="KW-0805">Transcription regulation</keyword>
<evidence type="ECO:0000256" key="6">
    <source>
        <dbReference type="SAM" id="MobiDB-lite"/>
    </source>
</evidence>
<feature type="domain" description="RNA polymerase sigma factor 70 region 4 type 2" evidence="7">
    <location>
        <begin position="118"/>
        <end position="166"/>
    </location>
</feature>
<comment type="similarity">
    <text evidence="1">Belongs to the sigma-70 factor family. ECF subfamily.</text>
</comment>
<dbReference type="SUPFAM" id="SSF88659">
    <property type="entry name" value="Sigma3 and sigma4 domains of RNA polymerase sigma factors"/>
    <property type="match status" value="1"/>
</dbReference>
<reference evidence="8 9" key="1">
    <citation type="submission" date="2020-03" db="EMBL/GenBank/DDBJ databases">
        <title>Leucobacter sp. nov., isolated from beetles.</title>
        <authorList>
            <person name="Hyun D.-W."/>
            <person name="Bae J.-W."/>
        </authorList>
    </citation>
    <scope>NUCLEOTIDE SEQUENCE [LARGE SCALE GENOMIC DNA]</scope>
    <source>
        <strain evidence="8 9">HDW9C</strain>
    </source>
</reference>
<dbReference type="InterPro" id="IPR013324">
    <property type="entry name" value="RNA_pol_sigma_r3/r4-like"/>
</dbReference>
<dbReference type="GO" id="GO:0006352">
    <property type="term" value="P:DNA-templated transcription initiation"/>
    <property type="evidence" value="ECO:0007669"/>
    <property type="project" value="InterPro"/>
</dbReference>
<protein>
    <submittedName>
        <fullName evidence="8">Sigma-70 family RNA polymerase sigma factor</fullName>
    </submittedName>
</protein>
<feature type="compositionally biased region" description="Polar residues" evidence="6">
    <location>
        <begin position="325"/>
        <end position="334"/>
    </location>
</feature>
<evidence type="ECO:0000256" key="5">
    <source>
        <dbReference type="ARBA" id="ARBA00023163"/>
    </source>
</evidence>
<dbReference type="RefSeq" id="WP_166290048.1">
    <property type="nucleotide sequence ID" value="NZ_CP049863.1"/>
</dbReference>
<evidence type="ECO:0000313" key="8">
    <source>
        <dbReference type="EMBL" id="QIK62735.1"/>
    </source>
</evidence>
<feature type="region of interest" description="Disordered" evidence="6">
    <location>
        <begin position="304"/>
        <end position="374"/>
    </location>
</feature>
<dbReference type="SUPFAM" id="SSF88946">
    <property type="entry name" value="Sigma2 domain of RNA polymerase sigma factors"/>
    <property type="match status" value="1"/>
</dbReference>
<sequence>MSEANIVLATEEQLTAFFTTSRAGLVNFAVSLTHDRDRSEDIVAEAYVQVVGMIRRGKGPAPEKLESYAKVCIRNEAFRQAKRHSTEVPTPFIEELADEMLEAVSSPDHDGTWDEDAAARAFQSLSARSQSILRLTTIEGCRVTEIATRLGISERAVVSAAFRARQGLRTRYLVEVTKESHTCSDTRIDYLASYAREQISARREGKISAHLQHCASCDQTLRRMRALRLPSLVIIGIAATGGAALTDQAGSAQAAELTPKNQAADVVRRGPAVSARTITGGASIVALLAAAAFLLVFLQPNTGESQAPPQAASQQSPSAGPDQTRPPSDNQADSDASPREASPQTPGTAESTENNQAGLPDGIHSVEWSDTPDNYAAGNTGARLLLSVGFDRSGNPGNYDVLVTLPAGVRLDRASAGCTANGSTVRCDPPDNLVPTDLFKWQFYVDLGDKFSGDLPTAQVVRRAA</sequence>
<organism evidence="8 9">
    <name type="scientific">Leucobacter viscericola</name>
    <dbReference type="NCBI Taxonomy" id="2714935"/>
    <lineage>
        <taxon>Bacteria</taxon>
        <taxon>Bacillati</taxon>
        <taxon>Actinomycetota</taxon>
        <taxon>Actinomycetes</taxon>
        <taxon>Micrococcales</taxon>
        <taxon>Microbacteriaceae</taxon>
        <taxon>Leucobacter</taxon>
    </lineage>
</organism>
<keyword evidence="3" id="KW-0731">Sigma factor</keyword>
<dbReference type="Gene3D" id="1.10.1740.10">
    <property type="match status" value="1"/>
</dbReference>
<name>A0A6G7XDT9_9MICO</name>
<gene>
    <name evidence="8" type="ORF">G7068_05595</name>
</gene>
<dbReference type="NCBIfam" id="TIGR02937">
    <property type="entry name" value="sigma70-ECF"/>
    <property type="match status" value="1"/>
</dbReference>
<dbReference type="GO" id="GO:0016987">
    <property type="term" value="F:sigma factor activity"/>
    <property type="evidence" value="ECO:0007669"/>
    <property type="project" value="UniProtKB-KW"/>
</dbReference>
<dbReference type="AlphaFoldDB" id="A0A6G7XDT9"/>
<evidence type="ECO:0000259" key="7">
    <source>
        <dbReference type="Pfam" id="PF08281"/>
    </source>
</evidence>
<dbReference type="Pfam" id="PF08281">
    <property type="entry name" value="Sigma70_r4_2"/>
    <property type="match status" value="1"/>
</dbReference>
<dbReference type="Proteomes" id="UP000502677">
    <property type="component" value="Chromosome"/>
</dbReference>
<dbReference type="InterPro" id="IPR039425">
    <property type="entry name" value="RNA_pol_sigma-70-like"/>
</dbReference>
<keyword evidence="4" id="KW-0238">DNA-binding</keyword>
<evidence type="ECO:0000313" key="9">
    <source>
        <dbReference type="Proteomes" id="UP000502677"/>
    </source>
</evidence>
<dbReference type="GO" id="GO:0003677">
    <property type="term" value="F:DNA binding"/>
    <property type="evidence" value="ECO:0007669"/>
    <property type="project" value="UniProtKB-KW"/>
</dbReference>
<evidence type="ECO:0000256" key="2">
    <source>
        <dbReference type="ARBA" id="ARBA00023015"/>
    </source>
</evidence>
<dbReference type="InterPro" id="IPR013249">
    <property type="entry name" value="RNA_pol_sigma70_r4_t2"/>
</dbReference>